<dbReference type="Proteomes" id="UP001346149">
    <property type="component" value="Unassembled WGS sequence"/>
</dbReference>
<keyword evidence="2" id="KW-0812">Transmembrane</keyword>
<keyword evidence="4" id="KW-1185">Reference proteome</keyword>
<dbReference type="AlphaFoldDB" id="A0AAN7L4E6"/>
<feature type="transmembrane region" description="Helical" evidence="2">
    <location>
        <begin position="57"/>
        <end position="79"/>
    </location>
</feature>
<protein>
    <submittedName>
        <fullName evidence="3">Uncharacterized protein</fullName>
    </submittedName>
</protein>
<name>A0AAN7L4E6_TRANT</name>
<evidence type="ECO:0000313" key="4">
    <source>
        <dbReference type="Proteomes" id="UP001346149"/>
    </source>
</evidence>
<evidence type="ECO:0000256" key="2">
    <source>
        <dbReference type="SAM" id="Phobius"/>
    </source>
</evidence>
<reference evidence="3 4" key="1">
    <citation type="journal article" date="2023" name="Hortic Res">
        <title>Pangenome of water caltrop reveals structural variations and asymmetric subgenome divergence after allopolyploidization.</title>
        <authorList>
            <person name="Zhang X."/>
            <person name="Chen Y."/>
            <person name="Wang L."/>
            <person name="Yuan Y."/>
            <person name="Fang M."/>
            <person name="Shi L."/>
            <person name="Lu R."/>
            <person name="Comes H.P."/>
            <person name="Ma Y."/>
            <person name="Chen Y."/>
            <person name="Huang G."/>
            <person name="Zhou Y."/>
            <person name="Zheng Z."/>
            <person name="Qiu Y."/>
        </authorList>
    </citation>
    <scope>NUCLEOTIDE SEQUENCE [LARGE SCALE GENOMIC DNA]</scope>
    <source>
        <strain evidence="3">F231</strain>
    </source>
</reference>
<proteinExistence type="predicted"/>
<organism evidence="3 4">
    <name type="scientific">Trapa natans</name>
    <name type="common">Water chestnut</name>
    <dbReference type="NCBI Taxonomy" id="22666"/>
    <lineage>
        <taxon>Eukaryota</taxon>
        <taxon>Viridiplantae</taxon>
        <taxon>Streptophyta</taxon>
        <taxon>Embryophyta</taxon>
        <taxon>Tracheophyta</taxon>
        <taxon>Spermatophyta</taxon>
        <taxon>Magnoliopsida</taxon>
        <taxon>eudicotyledons</taxon>
        <taxon>Gunneridae</taxon>
        <taxon>Pentapetalae</taxon>
        <taxon>rosids</taxon>
        <taxon>malvids</taxon>
        <taxon>Myrtales</taxon>
        <taxon>Lythraceae</taxon>
        <taxon>Trapa</taxon>
    </lineage>
</organism>
<gene>
    <name evidence="3" type="ORF">SAY86_009406</name>
</gene>
<keyword evidence="2" id="KW-0472">Membrane</keyword>
<evidence type="ECO:0000313" key="3">
    <source>
        <dbReference type="EMBL" id="KAK4774471.1"/>
    </source>
</evidence>
<keyword evidence="2" id="KW-1133">Transmembrane helix</keyword>
<dbReference type="PANTHER" id="PTHR35278">
    <property type="entry name" value="TRANSMEMBRANE PROTEIN-RELATED"/>
    <property type="match status" value="1"/>
</dbReference>
<feature type="compositionally biased region" description="Basic residues" evidence="1">
    <location>
        <begin position="192"/>
        <end position="225"/>
    </location>
</feature>
<comment type="caution">
    <text evidence="3">The sequence shown here is derived from an EMBL/GenBank/DDBJ whole genome shotgun (WGS) entry which is preliminary data.</text>
</comment>
<evidence type="ECO:0000256" key="1">
    <source>
        <dbReference type="SAM" id="MobiDB-lite"/>
    </source>
</evidence>
<dbReference type="EMBL" id="JAXQNO010000019">
    <property type="protein sequence ID" value="KAK4774471.1"/>
    <property type="molecule type" value="Genomic_DNA"/>
</dbReference>
<feature type="region of interest" description="Disordered" evidence="1">
    <location>
        <begin position="191"/>
        <end position="225"/>
    </location>
</feature>
<sequence>MGNLISHAANGIGDAVGSAFSAPFKSVFGASCDEVCAGSWDIVCFIEHLCVSKLVKFLLIAGLCYVVLVFFFLLFKLGICQCIGRSLCKMCWAACETYWHAVGDILCFFWRKLINTKRVYGGKRRSRDPEVGYRSLDDEEENVISRDHCHVGASNKRKLYREPESLSIGHSLRDLRVRRRRHVSLRVLGGSQRRRRLMNRHTRHHHHHHRHLKTTSKSCKRRKLG</sequence>
<dbReference type="PANTHER" id="PTHR35278:SF4">
    <property type="entry name" value="TRANSMEMBRANE PROTEIN"/>
    <property type="match status" value="1"/>
</dbReference>
<accession>A0AAN7L4E6</accession>